<feature type="transmembrane region" description="Helical" evidence="2">
    <location>
        <begin position="342"/>
        <end position="364"/>
    </location>
</feature>
<feature type="compositionally biased region" description="Basic and acidic residues" evidence="1">
    <location>
        <begin position="891"/>
        <end position="900"/>
    </location>
</feature>
<keyword evidence="2" id="KW-0472">Membrane</keyword>
<organism evidence="3 4">
    <name type="scientific">Sodiomyces alkalinus (strain CBS 110278 / VKM F-3762 / F11)</name>
    <name type="common">Alkaliphilic filamentous fungus</name>
    <dbReference type="NCBI Taxonomy" id="1314773"/>
    <lineage>
        <taxon>Eukaryota</taxon>
        <taxon>Fungi</taxon>
        <taxon>Dikarya</taxon>
        <taxon>Ascomycota</taxon>
        <taxon>Pezizomycotina</taxon>
        <taxon>Sordariomycetes</taxon>
        <taxon>Hypocreomycetidae</taxon>
        <taxon>Glomerellales</taxon>
        <taxon>Plectosphaerellaceae</taxon>
        <taxon>Sodiomyces</taxon>
    </lineage>
</organism>
<name>A0A3N2PM15_SODAK</name>
<gene>
    <name evidence="3" type="ORF">SODALDRAFT_300842</name>
</gene>
<feature type="compositionally biased region" description="Basic and acidic residues" evidence="1">
    <location>
        <begin position="202"/>
        <end position="212"/>
    </location>
</feature>
<dbReference type="STRING" id="1314773.A0A3N2PM15"/>
<dbReference type="PANTHER" id="PTHR37544">
    <property type="entry name" value="SPRAY-RELATED"/>
    <property type="match status" value="1"/>
</dbReference>
<dbReference type="AlphaFoldDB" id="A0A3N2PM15"/>
<keyword evidence="2" id="KW-1133">Transmembrane helix</keyword>
<evidence type="ECO:0000313" key="4">
    <source>
        <dbReference type="Proteomes" id="UP000272025"/>
    </source>
</evidence>
<feature type="transmembrane region" description="Helical" evidence="2">
    <location>
        <begin position="681"/>
        <end position="701"/>
    </location>
</feature>
<dbReference type="InterPro" id="IPR021840">
    <property type="entry name" value="DUF3433"/>
</dbReference>
<accession>A0A3N2PM15</accession>
<dbReference type="RefSeq" id="XP_028463202.1">
    <property type="nucleotide sequence ID" value="XM_028608890.1"/>
</dbReference>
<dbReference type="OrthoDB" id="3057599at2759"/>
<dbReference type="Proteomes" id="UP000272025">
    <property type="component" value="Unassembled WGS sequence"/>
</dbReference>
<feature type="transmembrane region" description="Helical" evidence="2">
    <location>
        <begin position="488"/>
        <end position="510"/>
    </location>
</feature>
<feature type="region of interest" description="Disordered" evidence="1">
    <location>
        <begin position="16"/>
        <end position="97"/>
    </location>
</feature>
<feature type="region of interest" description="Disordered" evidence="1">
    <location>
        <begin position="880"/>
        <end position="900"/>
    </location>
</feature>
<feature type="region of interest" description="Disordered" evidence="1">
    <location>
        <begin position="243"/>
        <end position="281"/>
    </location>
</feature>
<feature type="transmembrane region" description="Helical" evidence="2">
    <location>
        <begin position="636"/>
        <end position="661"/>
    </location>
</feature>
<dbReference type="Pfam" id="PF11915">
    <property type="entry name" value="DUF3433"/>
    <property type="match status" value="1"/>
</dbReference>
<evidence type="ECO:0000256" key="1">
    <source>
        <dbReference type="SAM" id="MobiDB-lite"/>
    </source>
</evidence>
<keyword evidence="2" id="KW-0812">Transmembrane</keyword>
<evidence type="ECO:0000313" key="3">
    <source>
        <dbReference type="EMBL" id="ROT35396.1"/>
    </source>
</evidence>
<dbReference type="PANTHER" id="PTHR37544:SF1">
    <property type="entry name" value="PHOSPHORIBOSYLAMINOIMIDAZOLE-SUCCINOCARBOXAMIDE SYNTHASE"/>
    <property type="match status" value="1"/>
</dbReference>
<feature type="transmembrane region" description="Helical" evidence="2">
    <location>
        <begin position="753"/>
        <end position="773"/>
    </location>
</feature>
<feature type="compositionally biased region" description="Polar residues" evidence="1">
    <location>
        <begin position="87"/>
        <end position="97"/>
    </location>
</feature>
<dbReference type="GeneID" id="39577368"/>
<dbReference type="EMBL" id="ML119061">
    <property type="protein sequence ID" value="ROT35396.1"/>
    <property type="molecule type" value="Genomic_DNA"/>
</dbReference>
<evidence type="ECO:0000256" key="2">
    <source>
        <dbReference type="SAM" id="Phobius"/>
    </source>
</evidence>
<evidence type="ECO:0008006" key="5">
    <source>
        <dbReference type="Google" id="ProtNLM"/>
    </source>
</evidence>
<feature type="compositionally biased region" description="Polar residues" evidence="1">
    <location>
        <begin position="49"/>
        <end position="65"/>
    </location>
</feature>
<feature type="transmembrane region" description="Helical" evidence="2">
    <location>
        <begin position="793"/>
        <end position="812"/>
    </location>
</feature>
<feature type="region of interest" description="Disordered" evidence="1">
    <location>
        <begin position="182"/>
        <end position="217"/>
    </location>
</feature>
<sequence>MNYQDLNFDFVDRQRPYPPQFWSPGTPSDQLQAAVPAGNERASHPYRTGSDNLSNDSGLQYSDAAQPTIAPYNIPHAPTPPWGSDGSAPSNTTSQYGPSRLFGHFSFPLIDNRPGASQPPALPLSSASPTYLPHAMDEVTARAEARGFRDQMTMDAAGSITPGVDDGPFINFALNALTADRWSKSSPASNLPSRPDATYTRHTADDSNRFPDEESSTMRAMAGAGAGLHTAAAPIPVIMFSGSVPQRSASPPNVKMHDADVQEPDPTPLDTDHDHPPSASRELLQYNPTRKLAALDVNQWVPISETRPVPREGKPKLDLLDPTREAYPRLTALPRTLRLPSLLALLMLCLANIVLFMLSAIFSMRRPGLLQLQLSDSEIQGGQYFLFRILPQLLAAIVFVYVQCVMAATVRILPFTTMAQDEMEKRKDGLFQELYPRSYLIPHLSGPVVTRVCLTLMWLSAFTIPLASSAFTVTRIRGEWTWVSVQPVTWTLVALYFLLLGALVTLAVYWHGRITGLLWDPRSIADIAFMLYQTNALSDYEGTEFMMGKTERRAQLHRRRFDRLGYWMKGDPAIEPWYGIGLATSSLNSPSRDFEELNPMEGSHSVSISSLKLFASSDNGRAWYRYLPWCLRGTQVLCFSIGATVLLVALIVVSFIGGAAWMQGFHPGRLPAYPDAAGFSAANFVYSFVPSLLGMLLYLAFQSLDQVLRIVQPWAELRNDEGAPVSRSILLDYAACSPFQSTYRALRNKHWRVAAVSFMALLAILIPVLAGGLLMARNIPGTNQTRMRPQADVFFALLALLILYLFAVISVIPARNSYRLPHSVTCIADIISFLRTEDIGGEKGFQFQHARDRQTMLINLGVHPGREENRWFFGSVPGREKQGPGIRRLRKYTERAPRRA</sequence>
<keyword evidence="4" id="KW-1185">Reference proteome</keyword>
<feature type="transmembrane region" description="Helical" evidence="2">
    <location>
        <begin position="384"/>
        <end position="408"/>
    </location>
</feature>
<proteinExistence type="predicted"/>
<reference evidence="3 4" key="1">
    <citation type="journal article" date="2018" name="Mol. Ecol.">
        <title>The obligate alkalophilic soda-lake fungus Sodiomyces alkalinus has shifted to a protein diet.</title>
        <authorList>
            <person name="Grum-Grzhimaylo A.A."/>
            <person name="Falkoski D.L."/>
            <person name="van den Heuvel J."/>
            <person name="Valero-Jimenez C.A."/>
            <person name="Min B."/>
            <person name="Choi I.G."/>
            <person name="Lipzen A."/>
            <person name="Daum C.G."/>
            <person name="Aanen D.K."/>
            <person name="Tsang A."/>
            <person name="Henrissat B."/>
            <person name="Bilanenko E.N."/>
            <person name="de Vries R.P."/>
            <person name="van Kan J.A.L."/>
            <person name="Grigoriev I.V."/>
            <person name="Debets A.J.M."/>
        </authorList>
    </citation>
    <scope>NUCLEOTIDE SEQUENCE [LARGE SCALE GENOMIC DNA]</scope>
    <source>
        <strain evidence="3 4">F11</strain>
    </source>
</reference>
<feature type="transmembrane region" description="Helical" evidence="2">
    <location>
        <begin position="448"/>
        <end position="468"/>
    </location>
</feature>
<protein>
    <recommendedName>
        <fullName evidence="5">Phosphoribosylaminoimidazole-succinocarboxamide synthase</fullName>
    </recommendedName>
</protein>